<evidence type="ECO:0000313" key="2">
    <source>
        <dbReference type="EMBL" id="MBW0532927.1"/>
    </source>
</evidence>
<accession>A0A9Q3F7I6</accession>
<dbReference type="Proteomes" id="UP000765509">
    <property type="component" value="Unassembled WGS sequence"/>
</dbReference>
<feature type="compositionally biased region" description="Polar residues" evidence="1">
    <location>
        <begin position="93"/>
        <end position="110"/>
    </location>
</feature>
<dbReference type="EMBL" id="AVOT02038132">
    <property type="protein sequence ID" value="MBW0532927.1"/>
    <property type="molecule type" value="Genomic_DNA"/>
</dbReference>
<feature type="compositionally biased region" description="Basic and acidic residues" evidence="1">
    <location>
        <begin position="1"/>
        <end position="12"/>
    </location>
</feature>
<feature type="region of interest" description="Disordered" evidence="1">
    <location>
        <begin position="1"/>
        <end position="41"/>
    </location>
</feature>
<feature type="compositionally biased region" description="Basic and acidic residues" evidence="1">
    <location>
        <begin position="82"/>
        <end position="92"/>
    </location>
</feature>
<keyword evidence="3" id="KW-1185">Reference proteome</keyword>
<feature type="compositionally biased region" description="Polar residues" evidence="1">
    <location>
        <begin position="13"/>
        <end position="29"/>
    </location>
</feature>
<evidence type="ECO:0000256" key="1">
    <source>
        <dbReference type="SAM" id="MobiDB-lite"/>
    </source>
</evidence>
<comment type="caution">
    <text evidence="2">The sequence shown here is derived from an EMBL/GenBank/DDBJ whole genome shotgun (WGS) entry which is preliminary data.</text>
</comment>
<proteinExistence type="predicted"/>
<feature type="region of interest" description="Disordered" evidence="1">
    <location>
        <begin position="82"/>
        <end position="154"/>
    </location>
</feature>
<organism evidence="2 3">
    <name type="scientific">Austropuccinia psidii MF-1</name>
    <dbReference type="NCBI Taxonomy" id="1389203"/>
    <lineage>
        <taxon>Eukaryota</taxon>
        <taxon>Fungi</taxon>
        <taxon>Dikarya</taxon>
        <taxon>Basidiomycota</taxon>
        <taxon>Pucciniomycotina</taxon>
        <taxon>Pucciniomycetes</taxon>
        <taxon>Pucciniales</taxon>
        <taxon>Sphaerophragmiaceae</taxon>
        <taxon>Austropuccinia</taxon>
    </lineage>
</organism>
<name>A0A9Q3F7I6_9BASI</name>
<sequence length="154" mass="17578">MAEDNQLQKEKANNATGSLSGHIKSQSEGLKQCISEQRVPDPCRSVKRLHELLPDCEEIPVPSQHFQVTKWMASIDEKEKHDYFNSRMDEKQPFTTQASAKNSHRSQQPKFQHEKEATNSEQGQRQRTSHKTLQPGLQKHKDSEGFHGKCISDG</sequence>
<evidence type="ECO:0000313" key="3">
    <source>
        <dbReference type="Proteomes" id="UP000765509"/>
    </source>
</evidence>
<dbReference type="AlphaFoldDB" id="A0A9Q3F7I6"/>
<reference evidence="2" key="1">
    <citation type="submission" date="2021-03" db="EMBL/GenBank/DDBJ databases">
        <title>Draft genome sequence of rust myrtle Austropuccinia psidii MF-1, a brazilian biotype.</title>
        <authorList>
            <person name="Quecine M.C."/>
            <person name="Pachon D.M.R."/>
            <person name="Bonatelli M.L."/>
            <person name="Correr F.H."/>
            <person name="Franceschini L.M."/>
            <person name="Leite T.F."/>
            <person name="Margarido G.R.A."/>
            <person name="Almeida C.A."/>
            <person name="Ferrarezi J.A."/>
            <person name="Labate C.A."/>
        </authorList>
    </citation>
    <scope>NUCLEOTIDE SEQUENCE</scope>
    <source>
        <strain evidence="2">MF-1</strain>
    </source>
</reference>
<gene>
    <name evidence="2" type="ORF">O181_072642</name>
</gene>
<protein>
    <submittedName>
        <fullName evidence="2">Uncharacterized protein</fullName>
    </submittedName>
</protein>
<feature type="compositionally biased region" description="Basic and acidic residues" evidence="1">
    <location>
        <begin position="139"/>
        <end position="154"/>
    </location>
</feature>